<dbReference type="GeneID" id="13186446"/>
<dbReference type="Proteomes" id="UP000001940">
    <property type="component" value="Chromosome II"/>
</dbReference>
<keyword evidence="2" id="KW-1185">Reference proteome</keyword>
<protein>
    <submittedName>
        <fullName evidence="1">Uncharacterized protein</fullName>
    </submittedName>
</protein>
<dbReference type="WormBase" id="Y51B9A.14">
    <property type="protein sequence ID" value="CE46441"/>
    <property type="gene ID" value="WBGene00206481"/>
</dbReference>
<sequence length="81" mass="9351">MDPVRMGTLKFQADTAVLLIKQLSLREFVKIHSWVAQRLNRIARLLVFSYHQCIVCALKPADSARHVIFDPFLIVTDNSFH</sequence>
<evidence type="ECO:0000313" key="2">
    <source>
        <dbReference type="Proteomes" id="UP000001940"/>
    </source>
</evidence>
<dbReference type="AGR" id="WB:WBGene00206481"/>
<dbReference type="HOGENOM" id="CLU_2576010_0_0_1"/>
<proteinExistence type="predicted"/>
<accession>F9UKU4</accession>
<dbReference type="RefSeq" id="NP_001254209.1">
    <property type="nucleotide sequence ID" value="NM_001267280.1"/>
</dbReference>
<name>F9UKU4_CAEEL</name>
<evidence type="ECO:0000313" key="1">
    <source>
        <dbReference type="EMBL" id="CCC42208.1"/>
    </source>
</evidence>
<gene>
    <name evidence="1" type="ORF">CELE_Y51B9A.14</name>
    <name evidence="1 3" type="ORF">Y51B9A.14</name>
</gene>
<dbReference type="KEGG" id="cel:CELE_Y51B9A.14"/>
<dbReference type="SMR" id="F9UKU4"/>
<evidence type="ECO:0000313" key="3">
    <source>
        <dbReference type="WormBase" id="Y51B9A.14"/>
    </source>
</evidence>
<dbReference type="CTD" id="13186446"/>
<dbReference type="AlphaFoldDB" id="F9UKU4"/>
<dbReference type="PaxDb" id="6239-Y51B9A.14"/>
<dbReference type="InParanoid" id="F9UKU4"/>
<reference evidence="1 2" key="1">
    <citation type="journal article" date="1998" name="Science">
        <title>Genome sequence of the nematode C. elegans: a platform for investigating biology.</title>
        <authorList>
            <consortium name="The C. elegans sequencing consortium"/>
            <person name="Sulson J.E."/>
            <person name="Waterston R."/>
        </authorList>
    </citation>
    <scope>NUCLEOTIDE SEQUENCE [LARGE SCALE GENOMIC DNA]</scope>
    <source>
        <strain evidence="1 2">Bristol N2</strain>
    </source>
</reference>
<dbReference type="EMBL" id="BX284602">
    <property type="protein sequence ID" value="CCC42208.1"/>
    <property type="molecule type" value="Genomic_DNA"/>
</dbReference>
<organism evidence="1 2">
    <name type="scientific">Caenorhabditis elegans</name>
    <dbReference type="NCBI Taxonomy" id="6239"/>
    <lineage>
        <taxon>Eukaryota</taxon>
        <taxon>Metazoa</taxon>
        <taxon>Ecdysozoa</taxon>
        <taxon>Nematoda</taxon>
        <taxon>Chromadorea</taxon>
        <taxon>Rhabditida</taxon>
        <taxon>Rhabditina</taxon>
        <taxon>Rhabditomorpha</taxon>
        <taxon>Rhabditoidea</taxon>
        <taxon>Rhabditidae</taxon>
        <taxon>Peloderinae</taxon>
        <taxon>Caenorhabditis</taxon>
    </lineage>
</organism>